<feature type="compositionally biased region" description="Basic and acidic residues" evidence="1">
    <location>
        <begin position="77"/>
        <end position="96"/>
    </location>
</feature>
<organism evidence="2 3">
    <name type="scientific">Cyclocybe aegerita</name>
    <name type="common">Black poplar mushroom</name>
    <name type="synonym">Agrocybe aegerita</name>
    <dbReference type="NCBI Taxonomy" id="1973307"/>
    <lineage>
        <taxon>Eukaryota</taxon>
        <taxon>Fungi</taxon>
        <taxon>Dikarya</taxon>
        <taxon>Basidiomycota</taxon>
        <taxon>Agaricomycotina</taxon>
        <taxon>Agaricomycetes</taxon>
        <taxon>Agaricomycetidae</taxon>
        <taxon>Agaricales</taxon>
        <taxon>Agaricineae</taxon>
        <taxon>Bolbitiaceae</taxon>
        <taxon>Cyclocybe</taxon>
    </lineage>
</organism>
<protein>
    <submittedName>
        <fullName evidence="2">Uncharacterized protein</fullName>
    </submittedName>
</protein>
<feature type="region of interest" description="Disordered" evidence="1">
    <location>
        <begin position="152"/>
        <end position="194"/>
    </location>
</feature>
<comment type="caution">
    <text evidence="2">The sequence shown here is derived from an EMBL/GenBank/DDBJ whole genome shotgun (WGS) entry which is preliminary data.</text>
</comment>
<dbReference type="Proteomes" id="UP000467700">
    <property type="component" value="Unassembled WGS sequence"/>
</dbReference>
<dbReference type="OrthoDB" id="10475456at2759"/>
<keyword evidence="3" id="KW-1185">Reference proteome</keyword>
<sequence>MPVTRSHNTNSRHEKNEREPVDRRLEQDREERAVAREVPLEADRVVGFTPSPPSSSQSVPKTPVNQIHGTPVTPPKPSKDDEPVAREKPEGLRELLNRYVPPLARKWTVSDERPTSPRTAIVSGGTRSQKQGRSHRYAPYNRYEMTPSWLGSPFAILESNPSSSSRRTSGRSARSIEWVQNENTGSKNEEKQQN</sequence>
<evidence type="ECO:0000256" key="1">
    <source>
        <dbReference type="SAM" id="MobiDB-lite"/>
    </source>
</evidence>
<reference evidence="2 3" key="1">
    <citation type="submission" date="2020-01" db="EMBL/GenBank/DDBJ databases">
        <authorList>
            <person name="Gupta K D."/>
        </authorList>
    </citation>
    <scope>NUCLEOTIDE SEQUENCE [LARGE SCALE GENOMIC DNA]</scope>
</reference>
<evidence type="ECO:0000313" key="3">
    <source>
        <dbReference type="Proteomes" id="UP000467700"/>
    </source>
</evidence>
<feature type="compositionally biased region" description="Low complexity" evidence="1">
    <location>
        <begin position="54"/>
        <end position="64"/>
    </location>
</feature>
<feature type="compositionally biased region" description="Basic and acidic residues" evidence="1">
    <location>
        <begin position="11"/>
        <end position="44"/>
    </location>
</feature>
<accession>A0A8S0WA80</accession>
<feature type="region of interest" description="Disordered" evidence="1">
    <location>
        <begin position="1"/>
        <end position="140"/>
    </location>
</feature>
<dbReference type="AlphaFoldDB" id="A0A8S0WA80"/>
<name>A0A8S0WA80_CYCAE</name>
<feature type="compositionally biased region" description="Low complexity" evidence="1">
    <location>
        <begin position="159"/>
        <end position="175"/>
    </location>
</feature>
<evidence type="ECO:0000313" key="2">
    <source>
        <dbReference type="EMBL" id="CAA7268408.1"/>
    </source>
</evidence>
<dbReference type="EMBL" id="CACVBS010000068">
    <property type="protein sequence ID" value="CAA7268408.1"/>
    <property type="molecule type" value="Genomic_DNA"/>
</dbReference>
<proteinExistence type="predicted"/>
<gene>
    <name evidence="2" type="ORF">AAE3_LOCUS10688</name>
</gene>